<dbReference type="Proteomes" id="UP000790347">
    <property type="component" value="Unassembled WGS sequence"/>
</dbReference>
<evidence type="ECO:0000313" key="3">
    <source>
        <dbReference type="EMBL" id="KAH9526797.1"/>
    </source>
</evidence>
<evidence type="ECO:0000256" key="1">
    <source>
        <dbReference type="SAM" id="MobiDB-lite"/>
    </source>
</evidence>
<dbReference type="EMBL" id="ASGP02000001">
    <property type="protein sequence ID" value="KAH9526797.1"/>
    <property type="molecule type" value="Genomic_DNA"/>
</dbReference>
<keyword evidence="2" id="KW-0472">Membrane</keyword>
<accession>A0A922LAK7</accession>
<sequence>MQNVKTTTSSGKVSTQGTSKQPNEPLITIDDTSDSGDDAATFSSIPESNADKKILTTTITNVESAQLALKEFMDVNGTIKDSTKLRVIAALQMVSDLQQEVFTCIVKMMAAQRYLNLCNVESIVGNGNSENIRRQHQNSFLFLPDKNFFYFSFLLFYSVKFFHFSFWLHDVNPNS</sequence>
<keyword evidence="2" id="KW-0812">Transmembrane</keyword>
<proteinExistence type="predicted"/>
<dbReference type="AlphaFoldDB" id="A0A922LAK7"/>
<reference evidence="3" key="1">
    <citation type="submission" date="2013-05" db="EMBL/GenBank/DDBJ databases">
        <authorList>
            <person name="Yim A.K.Y."/>
            <person name="Chan T.F."/>
            <person name="Ji K.M."/>
            <person name="Liu X.Y."/>
            <person name="Zhou J.W."/>
            <person name="Li R.Q."/>
            <person name="Yang K.Y."/>
            <person name="Li J."/>
            <person name="Li M."/>
            <person name="Law P.T.W."/>
            <person name="Wu Y.L."/>
            <person name="Cai Z.L."/>
            <person name="Qin H."/>
            <person name="Bao Y."/>
            <person name="Leung R.K.K."/>
            <person name="Ng P.K.S."/>
            <person name="Zou J."/>
            <person name="Zhong X.J."/>
            <person name="Ran P.X."/>
            <person name="Zhong N.S."/>
            <person name="Liu Z.G."/>
            <person name="Tsui S.K.W."/>
        </authorList>
    </citation>
    <scope>NUCLEOTIDE SEQUENCE</scope>
    <source>
        <strain evidence="3">Derf</strain>
        <tissue evidence="3">Whole organism</tissue>
    </source>
</reference>
<keyword evidence="2" id="KW-1133">Transmembrane helix</keyword>
<gene>
    <name evidence="3" type="ORF">DERF_000859</name>
</gene>
<reference evidence="3" key="2">
    <citation type="journal article" date="2022" name="Res Sq">
        <title>Comparative Genomics Reveals Insights into the Divergent Evolution of Astigmatic Mites and Household Pest Adaptations.</title>
        <authorList>
            <person name="Xiong Q."/>
            <person name="Wan A.T.-Y."/>
            <person name="Liu X.-Y."/>
            <person name="Fung C.S.-H."/>
            <person name="Xiao X."/>
            <person name="Malainual N."/>
            <person name="Hou J."/>
            <person name="Wang L."/>
            <person name="Wang M."/>
            <person name="Yang K."/>
            <person name="Cui Y."/>
            <person name="Leung E."/>
            <person name="Nong W."/>
            <person name="Shin S.-K."/>
            <person name="Au S."/>
            <person name="Jeong K.Y."/>
            <person name="Chew F.T."/>
            <person name="Hui J."/>
            <person name="Leung T.F."/>
            <person name="Tungtrongchitr A."/>
            <person name="Zhong N."/>
            <person name="Liu Z."/>
            <person name="Tsui S."/>
        </authorList>
    </citation>
    <scope>NUCLEOTIDE SEQUENCE</scope>
    <source>
        <strain evidence="3">Derf</strain>
        <tissue evidence="3">Whole organism</tissue>
    </source>
</reference>
<comment type="caution">
    <text evidence="3">The sequence shown here is derived from an EMBL/GenBank/DDBJ whole genome shotgun (WGS) entry which is preliminary data.</text>
</comment>
<organism evidence="3 4">
    <name type="scientific">Dermatophagoides farinae</name>
    <name type="common">American house dust mite</name>
    <dbReference type="NCBI Taxonomy" id="6954"/>
    <lineage>
        <taxon>Eukaryota</taxon>
        <taxon>Metazoa</taxon>
        <taxon>Ecdysozoa</taxon>
        <taxon>Arthropoda</taxon>
        <taxon>Chelicerata</taxon>
        <taxon>Arachnida</taxon>
        <taxon>Acari</taxon>
        <taxon>Acariformes</taxon>
        <taxon>Sarcoptiformes</taxon>
        <taxon>Astigmata</taxon>
        <taxon>Psoroptidia</taxon>
        <taxon>Analgoidea</taxon>
        <taxon>Pyroglyphidae</taxon>
        <taxon>Dermatophagoidinae</taxon>
        <taxon>Dermatophagoides</taxon>
    </lineage>
</organism>
<feature type="compositionally biased region" description="Low complexity" evidence="1">
    <location>
        <begin position="1"/>
        <end position="20"/>
    </location>
</feature>
<keyword evidence="4" id="KW-1185">Reference proteome</keyword>
<feature type="transmembrane region" description="Helical" evidence="2">
    <location>
        <begin position="148"/>
        <end position="168"/>
    </location>
</feature>
<evidence type="ECO:0000313" key="4">
    <source>
        <dbReference type="Proteomes" id="UP000790347"/>
    </source>
</evidence>
<feature type="region of interest" description="Disordered" evidence="1">
    <location>
        <begin position="1"/>
        <end position="39"/>
    </location>
</feature>
<name>A0A922LAK7_DERFA</name>
<evidence type="ECO:0000256" key="2">
    <source>
        <dbReference type="SAM" id="Phobius"/>
    </source>
</evidence>
<protein>
    <submittedName>
        <fullName evidence="3">Uncharacterized protein</fullName>
    </submittedName>
</protein>